<accession>A0A0P7ZHP4</accession>
<name>A0A0P7ZHP4_9EURY</name>
<dbReference type="InterPro" id="IPR020843">
    <property type="entry name" value="ER"/>
</dbReference>
<dbReference type="Pfam" id="PF13602">
    <property type="entry name" value="ADH_zinc_N_2"/>
    <property type="match status" value="1"/>
</dbReference>
<dbReference type="InterPro" id="IPR011032">
    <property type="entry name" value="GroES-like_sf"/>
</dbReference>
<feature type="domain" description="Enoyl reductase (ER)" evidence="1">
    <location>
        <begin position="10"/>
        <end position="321"/>
    </location>
</feature>
<evidence type="ECO:0000313" key="2">
    <source>
        <dbReference type="EMBL" id="KPQ43252.1"/>
    </source>
</evidence>
<organism evidence="2 3">
    <name type="scientific">Candidatus Methanoperedens nitratireducens</name>
    <dbReference type="NCBI Taxonomy" id="1392998"/>
    <lineage>
        <taxon>Archaea</taxon>
        <taxon>Methanobacteriati</taxon>
        <taxon>Methanobacteriota</taxon>
        <taxon>Stenosarchaea group</taxon>
        <taxon>Methanomicrobia</taxon>
        <taxon>Methanosarcinales</taxon>
        <taxon>ANME-2 cluster</taxon>
        <taxon>Candidatus Methanoperedentaceae</taxon>
        <taxon>Candidatus Methanoperedens</taxon>
    </lineage>
</organism>
<dbReference type="AlphaFoldDB" id="A0A0P7ZHP4"/>
<dbReference type="SUPFAM" id="SSF50129">
    <property type="entry name" value="GroES-like"/>
    <property type="match status" value="1"/>
</dbReference>
<reference evidence="2 3" key="1">
    <citation type="submission" date="2015-09" db="EMBL/GenBank/DDBJ databases">
        <title>A metagenomics-based metabolic model of nitrate-dependent anaerobic oxidation of methane by Methanoperedens-like archaea.</title>
        <authorList>
            <person name="Arshad A."/>
            <person name="Speth D.R."/>
            <person name="De Graaf R.M."/>
            <person name="Op Den Camp H.J."/>
            <person name="Jetten M.S."/>
            <person name="Welte C.U."/>
        </authorList>
    </citation>
    <scope>NUCLEOTIDE SEQUENCE [LARGE SCALE GENOMIC DNA]</scope>
</reference>
<dbReference type="CDD" id="cd08267">
    <property type="entry name" value="MDR1"/>
    <property type="match status" value="1"/>
</dbReference>
<evidence type="ECO:0000259" key="1">
    <source>
        <dbReference type="SMART" id="SM00829"/>
    </source>
</evidence>
<dbReference type="GO" id="GO:0043168">
    <property type="term" value="F:anion binding"/>
    <property type="evidence" value="ECO:0007669"/>
    <property type="project" value="UniProtKB-ARBA"/>
</dbReference>
<dbReference type="InterPro" id="IPR013154">
    <property type="entry name" value="ADH-like_N"/>
</dbReference>
<dbReference type="EMBL" id="LKCM01000167">
    <property type="protein sequence ID" value="KPQ43252.1"/>
    <property type="molecule type" value="Genomic_DNA"/>
</dbReference>
<dbReference type="InterPro" id="IPR052733">
    <property type="entry name" value="Chloroplast_QOR"/>
</dbReference>
<dbReference type="GO" id="GO:0030554">
    <property type="term" value="F:adenyl nucleotide binding"/>
    <property type="evidence" value="ECO:0007669"/>
    <property type="project" value="UniProtKB-ARBA"/>
</dbReference>
<dbReference type="Pfam" id="PF08240">
    <property type="entry name" value="ADH_N"/>
    <property type="match status" value="1"/>
</dbReference>
<dbReference type="SMART" id="SM00829">
    <property type="entry name" value="PKS_ER"/>
    <property type="match status" value="1"/>
</dbReference>
<dbReference type="Proteomes" id="UP000050360">
    <property type="component" value="Unassembled WGS sequence"/>
</dbReference>
<dbReference type="GO" id="GO:0044281">
    <property type="term" value="P:small molecule metabolic process"/>
    <property type="evidence" value="ECO:0007669"/>
    <property type="project" value="UniProtKB-ARBA"/>
</dbReference>
<comment type="caution">
    <text evidence="2">The sequence shown here is derived from an EMBL/GenBank/DDBJ whole genome shotgun (WGS) entry which is preliminary data.</text>
</comment>
<dbReference type="PATRIC" id="fig|1719120.3.peg.2413"/>
<sequence>MKAIIYTKYGPPEVLQLKEVEKPKPKDNEVLIKVYTTTVTRGDSRMRSFTVPVLMWLPARIYLGIRKPKRAILGMSLAGKIESVGKNVTKFKKGDLVFASTFGENFGGYAEYKCMPENGMVFIKPSNVSFEEAAAIPGGSNMALRFLRKGNIQKGQKVLIYGASGAVGTSAVQIAKYLGAETTGVCSSANIELVKSLGADKVIDYTKEDFTQSGETYDLIFDILGKSSFSRCKSSLKQNGRYLLASFKMKQLFQMLWTSMIGSKRVICALAIDKQEDLIFIKELIEAGKIKSVIDRRFPLEQTAEAHRYVEKGHNKGKAVITVGHNKKKDTKNEFR</sequence>
<dbReference type="Gene3D" id="3.90.180.10">
    <property type="entry name" value="Medium-chain alcohol dehydrogenases, catalytic domain"/>
    <property type="match status" value="1"/>
</dbReference>
<dbReference type="InterPro" id="IPR036291">
    <property type="entry name" value="NAD(P)-bd_dom_sf"/>
</dbReference>
<gene>
    <name evidence="2" type="ORF">MPEBLZ_02210</name>
</gene>
<dbReference type="Gene3D" id="3.40.50.720">
    <property type="entry name" value="NAD(P)-binding Rossmann-like Domain"/>
    <property type="match status" value="1"/>
</dbReference>
<protein>
    <submittedName>
        <fullName evidence="2">NADPH:quinone reductase</fullName>
    </submittedName>
</protein>
<dbReference type="SUPFAM" id="SSF51735">
    <property type="entry name" value="NAD(P)-binding Rossmann-fold domains"/>
    <property type="match status" value="1"/>
</dbReference>
<evidence type="ECO:0000313" key="3">
    <source>
        <dbReference type="Proteomes" id="UP000050360"/>
    </source>
</evidence>
<proteinExistence type="predicted"/>
<dbReference type="PANTHER" id="PTHR44013">
    <property type="entry name" value="ZINC-TYPE ALCOHOL DEHYDROGENASE-LIKE PROTEIN C16A3.02C"/>
    <property type="match status" value="1"/>
</dbReference>
<dbReference type="GO" id="GO:0016616">
    <property type="term" value="F:oxidoreductase activity, acting on the CH-OH group of donors, NAD or NADP as acceptor"/>
    <property type="evidence" value="ECO:0007669"/>
    <property type="project" value="UniProtKB-ARBA"/>
</dbReference>
<dbReference type="PANTHER" id="PTHR44013:SF1">
    <property type="entry name" value="ZINC-TYPE ALCOHOL DEHYDROGENASE-LIKE PROTEIN C16A3.02C"/>
    <property type="match status" value="1"/>
</dbReference>